<dbReference type="Proteomes" id="UP001305498">
    <property type="component" value="Chromosome"/>
</dbReference>
<keyword evidence="2" id="KW-1133">Transmembrane helix</keyword>
<organism evidence="4 5">
    <name type="scientific">Microbacterium betulae</name>
    <dbReference type="NCBI Taxonomy" id="2981139"/>
    <lineage>
        <taxon>Bacteria</taxon>
        <taxon>Bacillati</taxon>
        <taxon>Actinomycetota</taxon>
        <taxon>Actinomycetes</taxon>
        <taxon>Micrococcales</taxon>
        <taxon>Microbacteriaceae</taxon>
        <taxon>Microbacterium</taxon>
    </lineage>
</organism>
<gene>
    <name evidence="4" type="ORF">N8K70_12795</name>
</gene>
<protein>
    <submittedName>
        <fullName evidence="4">Type II CAAX endopeptidase family protein</fullName>
    </submittedName>
</protein>
<sequence>MTDQPSDAPSTMPPRGPRRSARTWRSGSRTTRRWGTDLLAWAAVCVGLGLLLAAAVEAYLPRAPGEIVGTLVLVVAMAVSAVVALRRGRPRGLLELRPSDLLYGVALGLLLRIAEGSLALAAGDSGALPAFATLDGEIPVVSVLTTALLSVLVAPVVEELLFRGVVLVTVFRIARRGVDGALLALVASTAAFVGLHAVTGMTRWDQPVTLSLVGLTCGILVLTTGRIWGAVLVHAVFNASYVVLAVVGTVLG</sequence>
<evidence type="ECO:0000313" key="4">
    <source>
        <dbReference type="EMBL" id="WOF22255.1"/>
    </source>
</evidence>
<dbReference type="EMBL" id="CP118157">
    <property type="protein sequence ID" value="WOF22255.1"/>
    <property type="molecule type" value="Genomic_DNA"/>
</dbReference>
<dbReference type="AlphaFoldDB" id="A0AA97FFU6"/>
<proteinExistence type="predicted"/>
<feature type="transmembrane region" description="Helical" evidence="2">
    <location>
        <begin position="67"/>
        <end position="85"/>
    </location>
</feature>
<dbReference type="KEGG" id="mbet:N8K70_12795"/>
<evidence type="ECO:0000256" key="2">
    <source>
        <dbReference type="SAM" id="Phobius"/>
    </source>
</evidence>
<feature type="region of interest" description="Disordered" evidence="1">
    <location>
        <begin position="1"/>
        <end position="28"/>
    </location>
</feature>
<feature type="transmembrane region" description="Helical" evidence="2">
    <location>
        <begin position="101"/>
        <end position="123"/>
    </location>
</feature>
<dbReference type="InterPro" id="IPR003675">
    <property type="entry name" value="Rce1/LyrA-like_dom"/>
</dbReference>
<dbReference type="GO" id="GO:0080120">
    <property type="term" value="P:CAAX-box protein maturation"/>
    <property type="evidence" value="ECO:0007669"/>
    <property type="project" value="UniProtKB-ARBA"/>
</dbReference>
<feature type="transmembrane region" description="Helical" evidence="2">
    <location>
        <begin position="178"/>
        <end position="198"/>
    </location>
</feature>
<name>A0AA97FFU6_9MICO</name>
<keyword evidence="2" id="KW-0472">Membrane</keyword>
<dbReference type="GO" id="GO:0004175">
    <property type="term" value="F:endopeptidase activity"/>
    <property type="evidence" value="ECO:0007669"/>
    <property type="project" value="UniProtKB-ARBA"/>
</dbReference>
<accession>A0AA97FFU6</accession>
<evidence type="ECO:0000259" key="3">
    <source>
        <dbReference type="Pfam" id="PF02517"/>
    </source>
</evidence>
<dbReference type="RefSeq" id="WP_317138730.1">
    <property type="nucleotide sequence ID" value="NZ_CP118157.1"/>
</dbReference>
<keyword evidence="2" id="KW-0812">Transmembrane</keyword>
<feature type="transmembrane region" description="Helical" evidence="2">
    <location>
        <begin position="38"/>
        <end position="61"/>
    </location>
</feature>
<feature type="transmembrane region" description="Helical" evidence="2">
    <location>
        <begin position="138"/>
        <end position="157"/>
    </location>
</feature>
<dbReference type="Pfam" id="PF02517">
    <property type="entry name" value="Rce1-like"/>
    <property type="match status" value="1"/>
</dbReference>
<reference evidence="4 5" key="1">
    <citation type="submission" date="2023-02" db="EMBL/GenBank/DDBJ databases">
        <title>Microbacterium betulae sp. nov., isolated from birch wood.</title>
        <authorList>
            <person name="Pasciak M."/>
            <person name="Pawlik K.J."/>
            <person name="Martynowski D."/>
            <person name="Laczmanski L."/>
            <person name="Ciekot J."/>
            <person name="Szponar B."/>
            <person name="Wojcik-Fatla A."/>
            <person name="Mackiewicz B."/>
            <person name="Farian E."/>
            <person name="Cholewa G."/>
            <person name="Cholewa A."/>
            <person name="Dutkiewicz J."/>
        </authorList>
    </citation>
    <scope>NUCLEOTIDE SEQUENCE [LARGE SCALE GENOMIC DNA]</scope>
    <source>
        <strain evidence="4 5">AB</strain>
    </source>
</reference>
<evidence type="ECO:0000313" key="5">
    <source>
        <dbReference type="Proteomes" id="UP001305498"/>
    </source>
</evidence>
<feature type="transmembrane region" description="Helical" evidence="2">
    <location>
        <begin position="230"/>
        <end position="251"/>
    </location>
</feature>
<keyword evidence="5" id="KW-1185">Reference proteome</keyword>
<evidence type="ECO:0000256" key="1">
    <source>
        <dbReference type="SAM" id="MobiDB-lite"/>
    </source>
</evidence>
<feature type="transmembrane region" description="Helical" evidence="2">
    <location>
        <begin position="204"/>
        <end position="223"/>
    </location>
</feature>
<feature type="domain" description="CAAX prenyl protease 2/Lysostaphin resistance protein A-like" evidence="3">
    <location>
        <begin position="143"/>
        <end position="239"/>
    </location>
</feature>